<dbReference type="RefSeq" id="XP_070637272.1">
    <property type="nucleotide sequence ID" value="XM_070781171.1"/>
</dbReference>
<keyword evidence="2" id="KW-1185">Reference proteome</keyword>
<sequence>MLDAARPRPPAPPPLPPGALHRLYAWLDALPPSRRKRHLARDFSDGGKSSTSWVSVSQEEIRKVIVNTPGAIEPILCAVRDKVEASRTRPAWLDTWVPSRGHGLCCVGTRARCLPMRVKPGRRCRQACGQGRSQPLPGVSRHNAGAPCRKQDAPVVTLPGSPGSTWTLGCRSGCWRRRSGCWQSCGRPSRCRPGRPPSSLAQHAARQGQPGGAPDRGSPFCR</sequence>
<evidence type="ECO:0000313" key="3">
    <source>
        <dbReference type="RefSeq" id="XP_070637272.1"/>
    </source>
</evidence>
<evidence type="ECO:0000313" key="2">
    <source>
        <dbReference type="Proteomes" id="UP001652663"/>
    </source>
</evidence>
<proteinExistence type="predicted"/>
<protein>
    <submittedName>
        <fullName evidence="3 4">Uncharacterized protein isoform X6</fullName>
    </submittedName>
</protein>
<dbReference type="Proteomes" id="UP001652663">
    <property type="component" value="Chromosome 26"/>
</dbReference>
<feature type="region of interest" description="Disordered" evidence="1">
    <location>
        <begin position="184"/>
        <end position="222"/>
    </location>
</feature>
<evidence type="ECO:0000256" key="1">
    <source>
        <dbReference type="SAM" id="MobiDB-lite"/>
    </source>
</evidence>
<gene>
    <name evidence="3 4" type="primary">LOC109553222</name>
</gene>
<reference evidence="3 4" key="1">
    <citation type="submission" date="2025-05" db="UniProtKB">
        <authorList>
            <consortium name="RefSeq"/>
        </authorList>
    </citation>
    <scope>IDENTIFICATION</scope>
    <source>
        <tissue evidence="3 4">Blood</tissue>
    </source>
</reference>
<accession>A0ABM4RP08</accession>
<evidence type="ECO:0000313" key="4">
    <source>
        <dbReference type="RefSeq" id="XP_070637273.1"/>
    </source>
</evidence>
<dbReference type="GeneID" id="109553222"/>
<dbReference type="PANTHER" id="PTHR12509">
    <property type="entry name" value="SPERMATOGENESIS-ASSOCIATED 4-RELATED"/>
    <property type="match status" value="1"/>
</dbReference>
<dbReference type="InterPro" id="IPR052111">
    <property type="entry name" value="Spermatogenesis_Ciliary_MAP"/>
</dbReference>
<dbReference type="RefSeq" id="XP_070637273.1">
    <property type="nucleotide sequence ID" value="XM_070781172.1"/>
</dbReference>
<dbReference type="PANTHER" id="PTHR12509:SF14">
    <property type="entry name" value="SPERM FLAGELLAR 1 LIKE"/>
    <property type="match status" value="1"/>
</dbReference>
<name>A0ABM4RP08_BOSIN</name>
<organism evidence="2 3">
    <name type="scientific">Bos indicus</name>
    <name type="common">Zebu</name>
    <dbReference type="NCBI Taxonomy" id="9915"/>
    <lineage>
        <taxon>Eukaryota</taxon>
        <taxon>Metazoa</taxon>
        <taxon>Chordata</taxon>
        <taxon>Craniata</taxon>
        <taxon>Vertebrata</taxon>
        <taxon>Euteleostomi</taxon>
        <taxon>Mammalia</taxon>
        <taxon>Eutheria</taxon>
        <taxon>Laurasiatheria</taxon>
        <taxon>Artiodactyla</taxon>
        <taxon>Ruminantia</taxon>
        <taxon>Pecora</taxon>
        <taxon>Bovidae</taxon>
        <taxon>Bovinae</taxon>
        <taxon>Bos</taxon>
    </lineage>
</organism>